<keyword evidence="5" id="KW-0472">Membrane</keyword>
<evidence type="ECO:0000256" key="6">
    <source>
        <dbReference type="ARBA" id="ARBA00023242"/>
    </source>
</evidence>
<dbReference type="GO" id="GO:0071763">
    <property type="term" value="P:nuclear membrane organization"/>
    <property type="evidence" value="ECO:0007669"/>
    <property type="project" value="TreeGrafter"/>
</dbReference>
<evidence type="ECO:0000313" key="10">
    <source>
        <dbReference type="EMBL" id="KAG9245830.1"/>
    </source>
</evidence>
<keyword evidence="2" id="KW-0597">Phosphoprotein</keyword>
<dbReference type="GO" id="GO:0003682">
    <property type="term" value="F:chromatin binding"/>
    <property type="evidence" value="ECO:0007669"/>
    <property type="project" value="InterPro"/>
</dbReference>
<dbReference type="InterPro" id="IPR011015">
    <property type="entry name" value="LEM/LEM-like_dom_sf"/>
</dbReference>
<reference evidence="10" key="1">
    <citation type="journal article" date="2021" name="IMA Fungus">
        <title>Genomic characterization of three marine fungi, including Emericellopsis atlantica sp. nov. with signatures of a generalist lifestyle and marine biomass degradation.</title>
        <authorList>
            <person name="Hagestad O.C."/>
            <person name="Hou L."/>
            <person name="Andersen J.H."/>
            <person name="Hansen E.H."/>
            <person name="Altermark B."/>
            <person name="Li C."/>
            <person name="Kuhnert E."/>
            <person name="Cox R.J."/>
            <person name="Crous P.W."/>
            <person name="Spatafora J.W."/>
            <person name="Lail K."/>
            <person name="Amirebrahimi M."/>
            <person name="Lipzen A."/>
            <person name="Pangilinan J."/>
            <person name="Andreopoulos W."/>
            <person name="Hayes R.D."/>
            <person name="Ng V."/>
            <person name="Grigoriev I.V."/>
            <person name="Jackson S.A."/>
            <person name="Sutton T.D.S."/>
            <person name="Dobson A.D.W."/>
            <person name="Rama T."/>
        </authorList>
    </citation>
    <scope>NUCLEOTIDE SEQUENCE</scope>
    <source>
        <strain evidence="10">TRa3180A</strain>
    </source>
</reference>
<feature type="region of interest" description="Disordered" evidence="7">
    <location>
        <begin position="64"/>
        <end position="255"/>
    </location>
</feature>
<evidence type="ECO:0000256" key="7">
    <source>
        <dbReference type="SAM" id="MobiDB-lite"/>
    </source>
</evidence>
<keyword evidence="4" id="KW-1133">Transmembrane helix</keyword>
<dbReference type="PANTHER" id="PTHR47808:SF2">
    <property type="entry name" value="LEM DOMAIN-CONTAINING PROTEIN 2"/>
    <property type="match status" value="1"/>
</dbReference>
<proteinExistence type="predicted"/>
<evidence type="ECO:0000256" key="1">
    <source>
        <dbReference type="ARBA" id="ARBA00004540"/>
    </source>
</evidence>
<evidence type="ECO:0000313" key="11">
    <source>
        <dbReference type="Proteomes" id="UP000887226"/>
    </source>
</evidence>
<gene>
    <name evidence="10" type="ORF">BJ878DRAFT_499818</name>
</gene>
<sequence>MSDESLEYLQTGFDPSTLTVPRIRSILVSHNIQYPSGAKKPQLIEIFIDQVVPQARKILAARTRAKRSSTGIVDAESSSQDCTINSTEGFQETMHPPSTRKRSTREVSGRLRSDESESDIPSARATRSKSPTKKTPRPSSKHPRASDTETGEDTDIGRTVRKTRKSEAPSAPTPIPTPKVKKENRDPRRISNFSYDNPFQSGSSPPTEPSGRERSRKSLGATRDKRKSTGTTSRRQTARLSKEEEDIHPPTSSRFKIPVKDLNFAGYEDYDTVPSIEPTEEFTPEAQLELVRDRAAQGLSAVAPRRTKSSARGISKGPIWVVLATVLGGYALWYRQEKVVVGYCGVGRGANQVIPANIQVPDWARLIVEPQCEPCPQHAYCLQNLETHCETDFVLKPHSLSVGGLVPLVPTCEPDGEKARRVKAVADRAVEELRERRAKFECGELGDKQGLPPPVVEIDALELKKEVSKKRRKGMSESEFEELWGGAIGEIERRDEVESQAAGLHRLLTSNSLARLPLGCAIRRSFRLSLERHRLQIATLIGLILGAFYLRSQFRAHRITRAAIPNLVALTLDRLATQASLHAQDSNAYSENWIAIGQLRDDVLRDEHSIKKREAVWKKVRAVVEMNSNIRSSQRESRNGEISRAWEWIGALEDVSEALGRRRKSGRVSWGAYDKNSSPVSGTDNGPRWEESRPIY</sequence>
<evidence type="ECO:0000259" key="9">
    <source>
        <dbReference type="Pfam" id="PF12949"/>
    </source>
</evidence>
<comment type="subcellular location">
    <subcellularLocation>
        <location evidence="1">Nucleus inner membrane</location>
    </subcellularLocation>
</comment>
<feature type="compositionally biased region" description="Polar residues" evidence="7">
    <location>
        <begin position="191"/>
        <end position="205"/>
    </location>
</feature>
<dbReference type="AlphaFoldDB" id="A0A9P7Z5Q0"/>
<dbReference type="Pfam" id="PF12949">
    <property type="entry name" value="HeH"/>
    <property type="match status" value="1"/>
</dbReference>
<dbReference type="InterPro" id="IPR044780">
    <property type="entry name" value="Heh2/Src1"/>
</dbReference>
<evidence type="ECO:0000259" key="8">
    <source>
        <dbReference type="Pfam" id="PF09402"/>
    </source>
</evidence>
<dbReference type="Pfam" id="PF09402">
    <property type="entry name" value="MSC"/>
    <property type="match status" value="1"/>
</dbReference>
<dbReference type="Gene3D" id="1.10.10.1180">
    <property type="entry name" value="MAN1, winged-helix domain"/>
    <property type="match status" value="1"/>
</dbReference>
<feature type="compositionally biased region" description="Basic and acidic residues" evidence="7">
    <location>
        <begin position="687"/>
        <end position="696"/>
    </location>
</feature>
<comment type="caution">
    <text evidence="10">The sequence shown here is derived from an EMBL/GenBank/DDBJ whole genome shotgun (WGS) entry which is preliminary data.</text>
</comment>
<protein>
    <submittedName>
        <fullName evidence="10">Sister chromatid separation protein-like protein</fullName>
    </submittedName>
</protein>
<feature type="domain" description="Man1/Src1-like C-terminal" evidence="8">
    <location>
        <begin position="323"/>
        <end position="650"/>
    </location>
</feature>
<dbReference type="PANTHER" id="PTHR47808">
    <property type="entry name" value="INNER NUCLEAR MEMBRANE PROTEIN HEH2-RELATED"/>
    <property type="match status" value="1"/>
</dbReference>
<evidence type="ECO:0000256" key="5">
    <source>
        <dbReference type="ARBA" id="ARBA00023136"/>
    </source>
</evidence>
<organism evidence="10 11">
    <name type="scientific">Calycina marina</name>
    <dbReference type="NCBI Taxonomy" id="1763456"/>
    <lineage>
        <taxon>Eukaryota</taxon>
        <taxon>Fungi</taxon>
        <taxon>Dikarya</taxon>
        <taxon>Ascomycota</taxon>
        <taxon>Pezizomycotina</taxon>
        <taxon>Leotiomycetes</taxon>
        <taxon>Helotiales</taxon>
        <taxon>Pezizellaceae</taxon>
        <taxon>Calycina</taxon>
    </lineage>
</organism>
<dbReference type="InterPro" id="IPR041885">
    <property type="entry name" value="MAN1_winged_helix_dom"/>
</dbReference>
<dbReference type="Proteomes" id="UP000887226">
    <property type="component" value="Unassembled WGS sequence"/>
</dbReference>
<dbReference type="InterPro" id="IPR025856">
    <property type="entry name" value="HeH/LEM_domain"/>
</dbReference>
<dbReference type="GO" id="GO:0005637">
    <property type="term" value="C:nuclear inner membrane"/>
    <property type="evidence" value="ECO:0007669"/>
    <property type="project" value="UniProtKB-SubCell"/>
</dbReference>
<keyword evidence="6" id="KW-0539">Nucleus</keyword>
<feature type="compositionally biased region" description="Polar residues" evidence="7">
    <location>
        <begin position="68"/>
        <end position="90"/>
    </location>
</feature>
<evidence type="ECO:0000256" key="3">
    <source>
        <dbReference type="ARBA" id="ARBA00022692"/>
    </source>
</evidence>
<keyword evidence="11" id="KW-1185">Reference proteome</keyword>
<dbReference type="GO" id="GO:0005783">
    <property type="term" value="C:endoplasmic reticulum"/>
    <property type="evidence" value="ECO:0007669"/>
    <property type="project" value="TreeGrafter"/>
</dbReference>
<accession>A0A9P7Z5Q0</accession>
<evidence type="ECO:0000256" key="4">
    <source>
        <dbReference type="ARBA" id="ARBA00022989"/>
    </source>
</evidence>
<dbReference type="CDD" id="cd12935">
    <property type="entry name" value="LEM_like"/>
    <property type="match status" value="1"/>
</dbReference>
<dbReference type="InterPro" id="IPR018996">
    <property type="entry name" value="Man1/Src1-like_C"/>
</dbReference>
<feature type="compositionally biased region" description="Basic residues" evidence="7">
    <location>
        <begin position="126"/>
        <end position="143"/>
    </location>
</feature>
<feature type="domain" description="HeH/LEM" evidence="9">
    <location>
        <begin position="15"/>
        <end position="48"/>
    </location>
</feature>
<dbReference type="EMBL" id="MU253829">
    <property type="protein sequence ID" value="KAG9245830.1"/>
    <property type="molecule type" value="Genomic_DNA"/>
</dbReference>
<feature type="compositionally biased region" description="Polar residues" evidence="7">
    <location>
        <begin position="675"/>
        <end position="684"/>
    </location>
</feature>
<feature type="compositionally biased region" description="Basic and acidic residues" evidence="7">
    <location>
        <begin position="180"/>
        <end position="189"/>
    </location>
</feature>
<name>A0A9P7Z5Q0_9HELO</name>
<feature type="compositionally biased region" description="Basic and acidic residues" evidence="7">
    <location>
        <begin position="104"/>
        <end position="115"/>
    </location>
</feature>
<dbReference type="GO" id="GO:0034399">
    <property type="term" value="C:nuclear periphery"/>
    <property type="evidence" value="ECO:0007669"/>
    <property type="project" value="TreeGrafter"/>
</dbReference>
<feature type="region of interest" description="Disordered" evidence="7">
    <location>
        <begin position="663"/>
        <end position="696"/>
    </location>
</feature>
<feature type="compositionally biased region" description="Polar residues" evidence="7">
    <location>
        <begin position="229"/>
        <end position="239"/>
    </location>
</feature>
<keyword evidence="3" id="KW-0812">Transmembrane</keyword>
<dbReference type="Gene3D" id="1.10.720.40">
    <property type="match status" value="1"/>
</dbReference>
<dbReference type="OrthoDB" id="2503928at2759"/>
<evidence type="ECO:0000256" key="2">
    <source>
        <dbReference type="ARBA" id="ARBA00022553"/>
    </source>
</evidence>